<evidence type="ECO:0000256" key="9">
    <source>
        <dbReference type="SAM" id="MobiDB-lite"/>
    </source>
</evidence>
<sequence>MHAEGENAADARVQLRWGSEQGEEGTTIPARQTRKEDSEGSSEANWNWTDSSSPGRKMSHAGSYDSSHSHSVMTEDEEDWEDYVKGGYHPVHIGDAFSDARYQVVRKLGWGHFSTVWLAKDTK</sequence>
<dbReference type="GO" id="GO:0004674">
    <property type="term" value="F:protein serine/threonine kinase activity"/>
    <property type="evidence" value="ECO:0007669"/>
    <property type="project" value="UniProtKB-KW"/>
</dbReference>
<accession>A0A5K1JVK4</accession>
<reference evidence="10" key="1">
    <citation type="submission" date="2019-10" db="EMBL/GenBank/DDBJ databases">
        <authorList>
            <person name="Nor Muhammad N."/>
        </authorList>
    </citation>
    <scope>NUCLEOTIDE SEQUENCE</scope>
</reference>
<dbReference type="GO" id="GO:0050684">
    <property type="term" value="P:regulation of mRNA processing"/>
    <property type="evidence" value="ECO:0007669"/>
    <property type="project" value="TreeGrafter"/>
</dbReference>
<comment type="catalytic activity">
    <reaction evidence="8">
        <text>L-seryl-[protein] + ATP = O-phospho-L-seryl-[protein] + ADP + H(+)</text>
        <dbReference type="Rhea" id="RHEA:17989"/>
        <dbReference type="Rhea" id="RHEA-COMP:9863"/>
        <dbReference type="Rhea" id="RHEA-COMP:11604"/>
        <dbReference type="ChEBI" id="CHEBI:15378"/>
        <dbReference type="ChEBI" id="CHEBI:29999"/>
        <dbReference type="ChEBI" id="CHEBI:30616"/>
        <dbReference type="ChEBI" id="CHEBI:83421"/>
        <dbReference type="ChEBI" id="CHEBI:456216"/>
        <dbReference type="EC" id="2.7.11.1"/>
    </reaction>
</comment>
<evidence type="ECO:0000256" key="7">
    <source>
        <dbReference type="ARBA" id="ARBA00047899"/>
    </source>
</evidence>
<evidence type="ECO:0000256" key="8">
    <source>
        <dbReference type="ARBA" id="ARBA00048679"/>
    </source>
</evidence>
<dbReference type="EC" id="2.7.11.1" evidence="1"/>
<evidence type="ECO:0000256" key="1">
    <source>
        <dbReference type="ARBA" id="ARBA00012513"/>
    </source>
</evidence>
<evidence type="ECO:0000313" key="10">
    <source>
        <dbReference type="EMBL" id="VWO96031.1"/>
    </source>
</evidence>
<dbReference type="InterPro" id="IPR051334">
    <property type="entry name" value="SRPK"/>
</dbReference>
<dbReference type="GO" id="GO:0000245">
    <property type="term" value="P:spliceosomal complex assembly"/>
    <property type="evidence" value="ECO:0007669"/>
    <property type="project" value="TreeGrafter"/>
</dbReference>
<keyword evidence="2" id="KW-0723">Serine/threonine-protein kinase</keyword>
<evidence type="ECO:0000256" key="6">
    <source>
        <dbReference type="ARBA" id="ARBA00022840"/>
    </source>
</evidence>
<evidence type="ECO:0000256" key="2">
    <source>
        <dbReference type="ARBA" id="ARBA00022527"/>
    </source>
</evidence>
<evidence type="ECO:0000256" key="5">
    <source>
        <dbReference type="ARBA" id="ARBA00022777"/>
    </source>
</evidence>
<dbReference type="PANTHER" id="PTHR47634">
    <property type="entry name" value="PROTEIN KINASE DOMAIN-CONTAINING PROTEIN-RELATED"/>
    <property type="match status" value="1"/>
</dbReference>
<feature type="compositionally biased region" description="Polar residues" evidence="9">
    <location>
        <begin position="41"/>
        <end position="54"/>
    </location>
</feature>
<organism evidence="10">
    <name type="scientific">Ganoderma boninense</name>
    <dbReference type="NCBI Taxonomy" id="34458"/>
    <lineage>
        <taxon>Eukaryota</taxon>
        <taxon>Fungi</taxon>
        <taxon>Dikarya</taxon>
        <taxon>Basidiomycota</taxon>
        <taxon>Agaricomycotina</taxon>
        <taxon>Agaricomycetes</taxon>
        <taxon>Polyporales</taxon>
        <taxon>Polyporaceae</taxon>
        <taxon>Ganoderma</taxon>
    </lineage>
</organism>
<dbReference type="GO" id="GO:0005634">
    <property type="term" value="C:nucleus"/>
    <property type="evidence" value="ECO:0007669"/>
    <property type="project" value="TreeGrafter"/>
</dbReference>
<gene>
    <name evidence="10" type="primary">G4MZ47</name>
</gene>
<evidence type="ECO:0000256" key="4">
    <source>
        <dbReference type="ARBA" id="ARBA00022741"/>
    </source>
</evidence>
<keyword evidence="5" id="KW-0418">Kinase</keyword>
<dbReference type="AlphaFoldDB" id="A0A5K1JVK4"/>
<keyword evidence="6" id="KW-0067">ATP-binding</keyword>
<name>A0A5K1JVK4_9APHY</name>
<comment type="catalytic activity">
    <reaction evidence="7">
        <text>L-threonyl-[protein] + ATP = O-phospho-L-threonyl-[protein] + ADP + H(+)</text>
        <dbReference type="Rhea" id="RHEA:46608"/>
        <dbReference type="Rhea" id="RHEA-COMP:11060"/>
        <dbReference type="Rhea" id="RHEA-COMP:11605"/>
        <dbReference type="ChEBI" id="CHEBI:15378"/>
        <dbReference type="ChEBI" id="CHEBI:30013"/>
        <dbReference type="ChEBI" id="CHEBI:30616"/>
        <dbReference type="ChEBI" id="CHEBI:61977"/>
        <dbReference type="ChEBI" id="CHEBI:456216"/>
        <dbReference type="EC" id="2.7.11.1"/>
    </reaction>
</comment>
<dbReference type="PANTHER" id="PTHR47634:SF9">
    <property type="entry name" value="PROTEIN KINASE DOMAIN-CONTAINING PROTEIN-RELATED"/>
    <property type="match status" value="1"/>
</dbReference>
<dbReference type="EMBL" id="LR725309">
    <property type="protein sequence ID" value="VWO96031.1"/>
    <property type="molecule type" value="Genomic_DNA"/>
</dbReference>
<dbReference type="GO" id="GO:0005524">
    <property type="term" value="F:ATP binding"/>
    <property type="evidence" value="ECO:0007669"/>
    <property type="project" value="UniProtKB-KW"/>
</dbReference>
<feature type="region of interest" description="Disordered" evidence="9">
    <location>
        <begin position="1"/>
        <end position="75"/>
    </location>
</feature>
<keyword evidence="3" id="KW-0808">Transferase</keyword>
<proteinExistence type="predicted"/>
<dbReference type="Gene3D" id="3.30.200.20">
    <property type="entry name" value="Phosphorylase Kinase, domain 1"/>
    <property type="match status" value="1"/>
</dbReference>
<keyword evidence="4" id="KW-0547">Nucleotide-binding</keyword>
<protein>
    <recommendedName>
        <fullName evidence="1">non-specific serine/threonine protein kinase</fullName>
        <ecNumber evidence="1">2.7.11.1</ecNumber>
    </recommendedName>
</protein>
<dbReference type="GO" id="GO:0005737">
    <property type="term" value="C:cytoplasm"/>
    <property type="evidence" value="ECO:0007669"/>
    <property type="project" value="TreeGrafter"/>
</dbReference>
<evidence type="ECO:0000256" key="3">
    <source>
        <dbReference type="ARBA" id="ARBA00022679"/>
    </source>
</evidence>